<evidence type="ECO:0000313" key="3">
    <source>
        <dbReference type="EMBL" id="CAI2363230.1"/>
    </source>
</evidence>
<reference evidence="3" key="1">
    <citation type="submission" date="2023-07" db="EMBL/GenBank/DDBJ databases">
        <authorList>
            <consortium name="AG Swart"/>
            <person name="Singh M."/>
            <person name="Singh A."/>
            <person name="Seah K."/>
            <person name="Emmerich C."/>
        </authorList>
    </citation>
    <scope>NUCLEOTIDE SEQUENCE</scope>
    <source>
        <strain evidence="3">DP1</strain>
    </source>
</reference>
<feature type="region of interest" description="Disordered" evidence="2">
    <location>
        <begin position="1"/>
        <end position="33"/>
    </location>
</feature>
<organism evidence="3 4">
    <name type="scientific">Euplotes crassus</name>
    <dbReference type="NCBI Taxonomy" id="5936"/>
    <lineage>
        <taxon>Eukaryota</taxon>
        <taxon>Sar</taxon>
        <taxon>Alveolata</taxon>
        <taxon>Ciliophora</taxon>
        <taxon>Intramacronucleata</taxon>
        <taxon>Spirotrichea</taxon>
        <taxon>Hypotrichia</taxon>
        <taxon>Euplotida</taxon>
        <taxon>Euplotidae</taxon>
        <taxon>Moneuplotes</taxon>
    </lineage>
</organism>
<dbReference type="Proteomes" id="UP001295684">
    <property type="component" value="Unassembled WGS sequence"/>
</dbReference>
<evidence type="ECO:0000256" key="2">
    <source>
        <dbReference type="SAM" id="MobiDB-lite"/>
    </source>
</evidence>
<keyword evidence="4" id="KW-1185">Reference proteome</keyword>
<keyword evidence="1" id="KW-0175">Coiled coil</keyword>
<evidence type="ECO:0000256" key="1">
    <source>
        <dbReference type="SAM" id="Coils"/>
    </source>
</evidence>
<feature type="compositionally biased region" description="Basic and acidic residues" evidence="2">
    <location>
        <begin position="331"/>
        <end position="342"/>
    </location>
</feature>
<feature type="compositionally biased region" description="Polar residues" evidence="2">
    <location>
        <begin position="343"/>
        <end position="353"/>
    </location>
</feature>
<evidence type="ECO:0000313" key="4">
    <source>
        <dbReference type="Proteomes" id="UP001295684"/>
    </source>
</evidence>
<feature type="region of interest" description="Disordered" evidence="2">
    <location>
        <begin position="331"/>
        <end position="361"/>
    </location>
</feature>
<protein>
    <submittedName>
        <fullName evidence="3">Uncharacterized protein</fullName>
    </submittedName>
</protein>
<name>A0AAD1U8B3_EUPCR</name>
<gene>
    <name evidence="3" type="ORF">ECRASSUSDP1_LOCUS4560</name>
</gene>
<dbReference type="EMBL" id="CAMPGE010004384">
    <property type="protein sequence ID" value="CAI2363230.1"/>
    <property type="molecule type" value="Genomic_DNA"/>
</dbReference>
<dbReference type="AlphaFoldDB" id="A0AAD1U8B3"/>
<feature type="coiled-coil region" evidence="1">
    <location>
        <begin position="199"/>
        <end position="237"/>
    </location>
</feature>
<proteinExistence type="predicted"/>
<comment type="caution">
    <text evidence="3">The sequence shown here is derived from an EMBL/GenBank/DDBJ whole genome shotgun (WGS) entry which is preliminary data.</text>
</comment>
<feature type="compositionally biased region" description="Basic and acidic residues" evidence="2">
    <location>
        <begin position="10"/>
        <end position="21"/>
    </location>
</feature>
<sequence>MEDPDAINNLEKEISKKEEKKKPKSKNNIPLLVSPQQAETVELDLESPRFKQAMENLQFTEEDFKKKYNKKNSQSDFRQHPNDTKDVLEIRKKHYYSRMMDTINQVLMERRKIKLGRVKIKNDSTPSKQESLGLSMYKSQKKILSTSPKAVVKRKVEIMVQNQEDQNYKNMKKELQKKAIQDQGPSKIEIMKFKQTQKIQEANKKRRELELLNQRKIDEYKEVIDKKERRIEEFKSRKMLARRPSQASSPSMRHVQSQENIDYLSLLDQIEERCKEANTRKNKEVKQKAAEVQKKNLETQRKLQHFYKSENKIEKNRQLEFQQKRLKQHLKETGRIRSEQKLRNQLKNQTSAANKRREDLNAEEKLEQLMKKMKNNENNIEKFKAQKEHEFFLKREIRRLKEEDFLKMKERQKRLEFIRKMDILNKEKMHDNYIKRNKTQIERFKKSRMRRTVKEMFDKQKLFQTMVNMNASRMSPKKFLKSQNLELNVQFRDPPKLKEEDQD</sequence>
<accession>A0AAD1U8B3</accession>